<dbReference type="OrthoDB" id="9789468at2"/>
<keyword evidence="3 11" id="KW-0285">Flavoprotein</keyword>
<feature type="binding site" evidence="12">
    <location>
        <position position="245"/>
    </location>
    <ligand>
        <name>[2Fe-2S] cluster</name>
        <dbReference type="ChEBI" id="CHEBI:190135"/>
    </ligand>
</feature>
<dbReference type="InterPro" id="IPR017927">
    <property type="entry name" value="FAD-bd_FR_type"/>
</dbReference>
<keyword evidence="6 11" id="KW-0274">FAD</keyword>
<dbReference type="STRING" id="511995.CFPG_577"/>
<evidence type="ECO:0000256" key="8">
    <source>
        <dbReference type="ARBA" id="ARBA00023004"/>
    </source>
</evidence>
<keyword evidence="13" id="KW-0812">Transmembrane</keyword>
<dbReference type="InterPro" id="IPR050353">
    <property type="entry name" value="PyrK_electron_transfer"/>
</dbReference>
<dbReference type="EMBL" id="AP010656">
    <property type="protein sequence ID" value="BAG83840.1"/>
    <property type="molecule type" value="Genomic_DNA"/>
</dbReference>
<evidence type="ECO:0000259" key="14">
    <source>
        <dbReference type="PROSITE" id="PS51384"/>
    </source>
</evidence>
<reference evidence="16" key="1">
    <citation type="journal article" date="2008" name="Science">
        <title>Genome of an endosymbiont coupling N2 fixation to cellulolysis within RT protist cells in termite gut.</title>
        <authorList>
            <person name="Hongoh Y."/>
            <person name="Sharma V.K."/>
            <person name="Prakash T."/>
            <person name="Noda S."/>
            <person name="Toh H."/>
            <person name="Taylor T.D."/>
            <person name="Kudo T."/>
            <person name="Sakaki Y."/>
            <person name="Toyoda A."/>
            <person name="Hattori M."/>
            <person name="Ohkuma M."/>
        </authorList>
    </citation>
    <scope>NUCLEOTIDE SEQUENCE [LARGE SCALE GENOMIC DNA]</scope>
</reference>
<keyword evidence="8 12" id="KW-0408">Iron</keyword>
<evidence type="ECO:0000256" key="9">
    <source>
        <dbReference type="ARBA" id="ARBA00023014"/>
    </source>
</evidence>
<dbReference type="PRINTS" id="PR00409">
    <property type="entry name" value="PHDIOXRDTASE"/>
</dbReference>
<organism evidence="15 16">
    <name type="scientific">Azobacteroides pseudotrichonymphae genomovar. CFP2</name>
    <dbReference type="NCBI Taxonomy" id="511995"/>
    <lineage>
        <taxon>Bacteria</taxon>
        <taxon>Pseudomonadati</taxon>
        <taxon>Bacteroidota</taxon>
        <taxon>Bacteroidia</taxon>
        <taxon>Bacteroidales</taxon>
        <taxon>Candidatus Azobacteroides</taxon>
    </lineage>
</organism>
<comment type="cofactor">
    <cofactor evidence="11">
        <name>FAD</name>
        <dbReference type="ChEBI" id="CHEBI:57692"/>
    </cofactor>
    <text evidence="11">Binds 1 FAD per subunit.</text>
</comment>
<dbReference type="SUPFAM" id="SSF63380">
    <property type="entry name" value="Riboflavin synthase domain-like"/>
    <property type="match status" value="1"/>
</dbReference>
<keyword evidence="9 12" id="KW-0411">Iron-sulfur</keyword>
<dbReference type="AlphaFoldDB" id="B6YRL8"/>
<feature type="transmembrane region" description="Helical" evidence="13">
    <location>
        <begin position="113"/>
        <end position="132"/>
    </location>
</feature>
<keyword evidence="7" id="KW-0249">Electron transport</keyword>
<dbReference type="KEGG" id="aps:CFPG_577"/>
<dbReference type="HOGENOM" id="CLU_003827_1_2_10"/>
<sequence>MNRYISDWRIQENILLNDNFFLLKLISGRLLPEILPGQFAQIRVKDTENVFLRRPISIHYIDKKNNELWLLIQIVGKGTSRLSEMQPNGHLNLIYPLGNGFTIPSNLIKSKEVLLIGGGVGIAPLLYLGSYLKERGFKLTFLLGAKTENGLPQLSEFRKVGMVYITTENGELGEKGVVTDHSLLSRAYADFIYSCGPKPMMMAVARYAKQHDIFCEVSLENHMACGIGVCLCCIEKTQKGNTCVCQEGPVFNINQLKWQI</sequence>
<dbReference type="InterPro" id="IPR039261">
    <property type="entry name" value="FNR_nucleotide-bd"/>
</dbReference>
<dbReference type="PROSITE" id="PS51384">
    <property type="entry name" value="FAD_FR"/>
    <property type="match status" value="1"/>
</dbReference>
<evidence type="ECO:0000256" key="13">
    <source>
        <dbReference type="SAM" id="Phobius"/>
    </source>
</evidence>
<comment type="cofactor">
    <cofactor evidence="12">
        <name>[2Fe-2S] cluster</name>
        <dbReference type="ChEBI" id="CHEBI:190135"/>
    </cofactor>
    <text evidence="12">Binds 1 [2Fe-2S] cluster per subunit.</text>
</comment>
<keyword evidence="5 12" id="KW-0479">Metal-binding</keyword>
<feature type="domain" description="FAD-binding FR-type" evidence="14">
    <location>
        <begin position="3"/>
        <end position="103"/>
    </location>
</feature>
<dbReference type="eggNOG" id="COG0543">
    <property type="taxonomic scope" value="Bacteria"/>
</dbReference>
<dbReference type="RefSeq" id="WP_012573600.1">
    <property type="nucleotide sequence ID" value="NC_011565.1"/>
</dbReference>
<dbReference type="Gene3D" id="2.40.30.10">
    <property type="entry name" value="Translation factors"/>
    <property type="match status" value="1"/>
</dbReference>
<gene>
    <name evidence="15" type="ordered locus">CFPG_577</name>
</gene>
<evidence type="ECO:0000256" key="6">
    <source>
        <dbReference type="ARBA" id="ARBA00022827"/>
    </source>
</evidence>
<evidence type="ECO:0000313" key="16">
    <source>
        <dbReference type="Proteomes" id="UP000000723"/>
    </source>
</evidence>
<dbReference type="Proteomes" id="UP000000723">
    <property type="component" value="Chromosome"/>
</dbReference>
<evidence type="ECO:0000256" key="7">
    <source>
        <dbReference type="ARBA" id="ARBA00022982"/>
    </source>
</evidence>
<evidence type="ECO:0000256" key="10">
    <source>
        <dbReference type="ARBA" id="ARBA00034078"/>
    </source>
</evidence>
<evidence type="ECO:0000256" key="2">
    <source>
        <dbReference type="ARBA" id="ARBA00022448"/>
    </source>
</evidence>
<accession>B6YRL8</accession>
<dbReference type="Gene3D" id="3.40.50.80">
    <property type="entry name" value="Nucleotide-binding domain of ferredoxin-NADP reductase (FNR) module"/>
    <property type="match status" value="1"/>
</dbReference>
<evidence type="ECO:0000256" key="4">
    <source>
        <dbReference type="ARBA" id="ARBA00022714"/>
    </source>
</evidence>
<feature type="binding site" evidence="11">
    <location>
        <begin position="78"/>
        <end position="79"/>
    </location>
    <ligand>
        <name>FAD</name>
        <dbReference type="ChEBI" id="CHEBI:57692"/>
    </ligand>
</feature>
<evidence type="ECO:0000256" key="11">
    <source>
        <dbReference type="PIRSR" id="PIRSR006816-1"/>
    </source>
</evidence>
<dbReference type="InterPro" id="IPR017938">
    <property type="entry name" value="Riboflavin_synthase-like_b-brl"/>
</dbReference>
<keyword evidence="13" id="KW-1133">Transmembrane helix</keyword>
<dbReference type="SUPFAM" id="SSF52343">
    <property type="entry name" value="Ferredoxin reductase-like, C-terminal NADP-linked domain"/>
    <property type="match status" value="1"/>
</dbReference>
<dbReference type="CDD" id="cd06218">
    <property type="entry name" value="DHOD_e_trans"/>
    <property type="match status" value="1"/>
</dbReference>
<dbReference type="GO" id="GO:0050660">
    <property type="term" value="F:flavin adenine dinucleotide binding"/>
    <property type="evidence" value="ECO:0007669"/>
    <property type="project" value="InterPro"/>
</dbReference>
<dbReference type="PANTHER" id="PTHR43513">
    <property type="entry name" value="DIHYDROOROTATE DEHYDROGENASE B (NAD(+)), ELECTRON TRANSFER SUBUNIT"/>
    <property type="match status" value="1"/>
</dbReference>
<dbReference type="Gene3D" id="2.10.240.10">
    <property type="entry name" value="Dihydroorotate dehydrogenase, electron transfer subunit"/>
    <property type="match status" value="1"/>
</dbReference>
<dbReference type="InterPro" id="IPR019480">
    <property type="entry name" value="Dihydroorotate_DH_Fe-S-bd"/>
</dbReference>
<name>B6YRL8_AZOPC</name>
<feature type="binding site" evidence="12">
    <location>
        <position position="230"/>
    </location>
    <ligand>
        <name>[2Fe-2S] cluster</name>
        <dbReference type="ChEBI" id="CHEBI:190135"/>
    </ligand>
</feature>
<dbReference type="GO" id="GO:0016491">
    <property type="term" value="F:oxidoreductase activity"/>
    <property type="evidence" value="ECO:0007669"/>
    <property type="project" value="InterPro"/>
</dbReference>
<feature type="binding site" evidence="12">
    <location>
        <position position="233"/>
    </location>
    <ligand>
        <name>[2Fe-2S] cluster</name>
        <dbReference type="ChEBI" id="CHEBI:190135"/>
    </ligand>
</feature>
<keyword evidence="16" id="KW-1185">Reference proteome</keyword>
<dbReference type="PANTHER" id="PTHR43513:SF3">
    <property type="entry name" value="DIHYDROOROTATE DEHYDROGENASE B (NAD(+)), ELECTRON TRANSFER SUBUNIT-RELATED"/>
    <property type="match status" value="1"/>
</dbReference>
<evidence type="ECO:0000256" key="12">
    <source>
        <dbReference type="PIRSR" id="PIRSR006816-2"/>
    </source>
</evidence>
<evidence type="ECO:0000256" key="1">
    <source>
        <dbReference type="ARBA" id="ARBA00006422"/>
    </source>
</evidence>
<dbReference type="InterPro" id="IPR012165">
    <property type="entry name" value="Cyt_c3_hydrogenase_gsu"/>
</dbReference>
<proteinExistence type="inferred from homology"/>
<keyword evidence="4 12" id="KW-0001">2Fe-2S</keyword>
<keyword evidence="13" id="KW-0472">Membrane</keyword>
<comment type="cofactor">
    <cofactor evidence="10">
        <name>[2Fe-2S] cluster</name>
        <dbReference type="ChEBI" id="CHEBI:190135"/>
    </cofactor>
</comment>
<feature type="binding site" evidence="11">
    <location>
        <begin position="54"/>
        <end position="57"/>
    </location>
    <ligand>
        <name>FAD</name>
        <dbReference type="ChEBI" id="CHEBI:57692"/>
    </ligand>
</feature>
<keyword evidence="2" id="KW-0813">Transport</keyword>
<dbReference type="InterPro" id="IPR037117">
    <property type="entry name" value="Dihydroorotate_DH_ele_sf"/>
</dbReference>
<dbReference type="GO" id="GO:0051537">
    <property type="term" value="F:2 iron, 2 sulfur cluster binding"/>
    <property type="evidence" value="ECO:0007669"/>
    <property type="project" value="UniProtKB-KW"/>
</dbReference>
<evidence type="ECO:0000256" key="5">
    <source>
        <dbReference type="ARBA" id="ARBA00022723"/>
    </source>
</evidence>
<dbReference type="PIRSF" id="PIRSF006816">
    <property type="entry name" value="Cyc3_hyd_g"/>
    <property type="match status" value="1"/>
</dbReference>
<feature type="binding site" evidence="11">
    <location>
        <begin position="71"/>
        <end position="73"/>
    </location>
    <ligand>
        <name>FAD</name>
        <dbReference type="ChEBI" id="CHEBI:57692"/>
    </ligand>
</feature>
<dbReference type="GO" id="GO:0046872">
    <property type="term" value="F:metal ion binding"/>
    <property type="evidence" value="ECO:0007669"/>
    <property type="project" value="UniProtKB-KW"/>
</dbReference>
<dbReference type="Pfam" id="PF10418">
    <property type="entry name" value="DHODB_Fe-S_bind"/>
    <property type="match status" value="1"/>
</dbReference>
<feature type="binding site" evidence="12">
    <location>
        <position position="225"/>
    </location>
    <ligand>
        <name>[2Fe-2S] cluster</name>
        <dbReference type="ChEBI" id="CHEBI:190135"/>
    </ligand>
</feature>
<comment type="similarity">
    <text evidence="1">Belongs to the PyrK family.</text>
</comment>
<evidence type="ECO:0000256" key="3">
    <source>
        <dbReference type="ARBA" id="ARBA00022630"/>
    </source>
</evidence>
<protein>
    <submittedName>
        <fullName evidence="15">Dihydroorotate dehydrogenase electron transfer subunit</fullName>
    </submittedName>
</protein>
<dbReference type="GO" id="GO:0006221">
    <property type="term" value="P:pyrimidine nucleotide biosynthetic process"/>
    <property type="evidence" value="ECO:0007669"/>
    <property type="project" value="InterPro"/>
</dbReference>
<evidence type="ECO:0000313" key="15">
    <source>
        <dbReference type="EMBL" id="BAG83840.1"/>
    </source>
</evidence>